<dbReference type="InterPro" id="IPR011041">
    <property type="entry name" value="Quinoprot_gluc/sorb_DH_b-prop"/>
</dbReference>
<dbReference type="Pfam" id="PF22807">
    <property type="entry name" value="TrAA12"/>
    <property type="match status" value="2"/>
</dbReference>
<dbReference type="Proteomes" id="UP000651728">
    <property type="component" value="Unassembled WGS sequence"/>
</dbReference>
<comment type="caution">
    <text evidence="3">The sequence shown here is derived from an EMBL/GenBank/DDBJ whole genome shotgun (WGS) entry which is preliminary data.</text>
</comment>
<evidence type="ECO:0000313" key="4">
    <source>
        <dbReference type="Proteomes" id="UP000651728"/>
    </source>
</evidence>
<dbReference type="Gene3D" id="2.120.10.30">
    <property type="entry name" value="TolB, C-terminal domain"/>
    <property type="match status" value="1"/>
</dbReference>
<dbReference type="InterPro" id="IPR054539">
    <property type="entry name" value="Beta-prop_PDH"/>
</dbReference>
<dbReference type="PANTHER" id="PTHR19328">
    <property type="entry name" value="HEDGEHOG-INTERACTING PROTEIN"/>
    <property type="match status" value="1"/>
</dbReference>
<sequence>MARIAVRALLALVLLAVLATVGTFAAVNRGGRRQTEARLGADPRLDAPDTFPIPKVEAPDVVGWPAGVTPTAPEGFAVTRFAGGLDHPRWLYRLPGGDVLVAESATSPKPAESVVMGVLSWLRRNDGATRERSANRITLLRDTDGDGVADFRSTFLKNLNQPFGMALLRAAPPYAVEPDARPGTEVAFYVAGTDGVWRFPYRLGETRITAPGRKILDLPAGGYNNHWTRNLFAAADGSTLYVTVGSGSNAGEHGLEAERGRAAVLQVDPDGGGARVYASGIRNPNGLGLQPATGTLWAVVNERDVLGDDVSPDYLTRVRDGDFYGWPWSYWGHHVDDRVTPARPDLVARALRPDYSLGAHTAPLGLAFSTGTAFPPAYRGGAFISEHGSWNRGDPVGYKVVYVPFAHGMPSGRPRDFLTGFKPDPGGSMTYGRPVGVILDRAGGLLVADDAGDTVWRVRHADDTVWTATRWR</sequence>
<name>A0ABQ4FIS1_9ACTN</name>
<dbReference type="InterPro" id="IPR011042">
    <property type="entry name" value="6-blade_b-propeller_TolB-like"/>
</dbReference>
<feature type="chain" id="PRO_5045905114" evidence="1">
    <location>
        <begin position="26"/>
        <end position="472"/>
    </location>
</feature>
<keyword evidence="4" id="KW-1185">Reference proteome</keyword>
<feature type="domain" description="Pyrroloquinoline quinone-dependent pyranose dehydrogenase beta-propeller" evidence="2">
    <location>
        <begin position="187"/>
        <end position="306"/>
    </location>
</feature>
<reference evidence="3 4" key="1">
    <citation type="submission" date="2021-01" db="EMBL/GenBank/DDBJ databases">
        <title>Whole genome shotgun sequence of Microbispora amethystogenes NBRC 101907.</title>
        <authorList>
            <person name="Komaki H."/>
            <person name="Tamura T."/>
        </authorList>
    </citation>
    <scope>NUCLEOTIDE SEQUENCE [LARGE SCALE GENOMIC DNA]</scope>
    <source>
        <strain evidence="3 4">NBRC 101907</strain>
    </source>
</reference>
<keyword evidence="1" id="KW-0732">Signal</keyword>
<accession>A0ABQ4FIS1</accession>
<protein>
    <submittedName>
        <fullName evidence="3">Sorbosone dehydrogenase</fullName>
    </submittedName>
</protein>
<feature type="domain" description="Pyrroloquinoline quinone-dependent pyranose dehydrogenase beta-propeller" evidence="2">
    <location>
        <begin position="351"/>
        <end position="459"/>
    </location>
</feature>
<evidence type="ECO:0000313" key="3">
    <source>
        <dbReference type="EMBL" id="GIH34722.1"/>
    </source>
</evidence>
<dbReference type="PANTHER" id="PTHR19328:SF55">
    <property type="entry name" value="BLR6566 PROTEIN"/>
    <property type="match status" value="1"/>
</dbReference>
<feature type="signal peptide" evidence="1">
    <location>
        <begin position="1"/>
        <end position="25"/>
    </location>
</feature>
<gene>
    <name evidence="3" type="ORF">Mam01_48860</name>
</gene>
<organism evidence="3 4">
    <name type="scientific">Microbispora amethystogenes</name>
    <dbReference type="NCBI Taxonomy" id="1427754"/>
    <lineage>
        <taxon>Bacteria</taxon>
        <taxon>Bacillati</taxon>
        <taxon>Actinomycetota</taxon>
        <taxon>Actinomycetes</taxon>
        <taxon>Streptosporangiales</taxon>
        <taxon>Streptosporangiaceae</taxon>
        <taxon>Microbispora</taxon>
    </lineage>
</organism>
<evidence type="ECO:0000259" key="2">
    <source>
        <dbReference type="Pfam" id="PF22807"/>
    </source>
</evidence>
<dbReference type="EMBL" id="BOOB01000038">
    <property type="protein sequence ID" value="GIH34722.1"/>
    <property type="molecule type" value="Genomic_DNA"/>
</dbReference>
<evidence type="ECO:0000256" key="1">
    <source>
        <dbReference type="SAM" id="SignalP"/>
    </source>
</evidence>
<proteinExistence type="predicted"/>
<dbReference type="SUPFAM" id="SSF50952">
    <property type="entry name" value="Soluble quinoprotein glucose dehydrogenase"/>
    <property type="match status" value="1"/>
</dbReference>